<dbReference type="RefSeq" id="WP_183772473.1">
    <property type="nucleotide sequence ID" value="NZ_JACHFW010000003.1"/>
</dbReference>
<dbReference type="Proteomes" id="UP000543642">
    <property type="component" value="Unassembled WGS sequence"/>
</dbReference>
<feature type="domain" description="VanZ-like" evidence="6">
    <location>
        <begin position="48"/>
        <end position="186"/>
    </location>
</feature>
<feature type="transmembrane region" description="Helical" evidence="5">
    <location>
        <begin position="6"/>
        <end position="28"/>
    </location>
</feature>
<dbReference type="InterPro" id="IPR053150">
    <property type="entry name" value="Teicoplanin_resist-assoc"/>
</dbReference>
<dbReference type="GO" id="GO:0016020">
    <property type="term" value="C:membrane"/>
    <property type="evidence" value="ECO:0007669"/>
    <property type="project" value="UniProtKB-SubCell"/>
</dbReference>
<evidence type="ECO:0000259" key="6">
    <source>
        <dbReference type="Pfam" id="PF04892"/>
    </source>
</evidence>
<protein>
    <submittedName>
        <fullName evidence="8">Glycopeptide antibiotics resistance protein</fullName>
    </submittedName>
</protein>
<feature type="transmembrane region" description="Helical" evidence="5">
    <location>
        <begin position="173"/>
        <end position="195"/>
    </location>
</feature>
<comment type="caution">
    <text evidence="8">The sequence shown here is derived from an EMBL/GenBank/DDBJ whole genome shotgun (WGS) entry which is preliminary data.</text>
</comment>
<feature type="domain" description="RDD" evidence="7">
    <location>
        <begin position="212"/>
        <end position="350"/>
    </location>
</feature>
<keyword evidence="9" id="KW-1185">Reference proteome</keyword>
<feature type="transmembrane region" description="Helical" evidence="5">
    <location>
        <begin position="216"/>
        <end position="243"/>
    </location>
</feature>
<dbReference type="PIRSF" id="PIRSF031578">
    <property type="entry name" value="Uncharacterised_Vanz_RDD-cont"/>
    <property type="match status" value="1"/>
</dbReference>
<gene>
    <name evidence="8" type="ORF">HNP82_001200</name>
</gene>
<evidence type="ECO:0000256" key="2">
    <source>
        <dbReference type="ARBA" id="ARBA00022692"/>
    </source>
</evidence>
<feature type="transmembrane region" description="Helical" evidence="5">
    <location>
        <begin position="109"/>
        <end position="127"/>
    </location>
</feature>
<organism evidence="8 9">
    <name type="scientific">Catenibacillus scindens</name>
    <dbReference type="NCBI Taxonomy" id="673271"/>
    <lineage>
        <taxon>Bacteria</taxon>
        <taxon>Bacillati</taxon>
        <taxon>Bacillota</taxon>
        <taxon>Clostridia</taxon>
        <taxon>Lachnospirales</taxon>
        <taxon>Lachnospiraceae</taxon>
        <taxon>Catenibacillus</taxon>
    </lineage>
</organism>
<dbReference type="PANTHER" id="PTHR36834">
    <property type="entry name" value="MEMBRANE PROTEIN-RELATED"/>
    <property type="match status" value="1"/>
</dbReference>
<evidence type="ECO:0000256" key="1">
    <source>
        <dbReference type="ARBA" id="ARBA00004141"/>
    </source>
</evidence>
<evidence type="ECO:0000256" key="3">
    <source>
        <dbReference type="ARBA" id="ARBA00022989"/>
    </source>
</evidence>
<dbReference type="AlphaFoldDB" id="A0A7W8HAF0"/>
<dbReference type="InterPro" id="IPR010432">
    <property type="entry name" value="RDD"/>
</dbReference>
<dbReference type="Pfam" id="PF04892">
    <property type="entry name" value="VanZ"/>
    <property type="match status" value="1"/>
</dbReference>
<keyword evidence="3 5" id="KW-1133">Transmembrane helix</keyword>
<accession>A0A7W8HAF0</accession>
<evidence type="ECO:0000313" key="9">
    <source>
        <dbReference type="Proteomes" id="UP000543642"/>
    </source>
</evidence>
<reference evidence="8 9" key="1">
    <citation type="submission" date="2020-08" db="EMBL/GenBank/DDBJ databases">
        <title>Genomic Encyclopedia of Type Strains, Phase IV (KMG-IV): sequencing the most valuable type-strain genomes for metagenomic binning, comparative biology and taxonomic classification.</title>
        <authorList>
            <person name="Goeker M."/>
        </authorList>
    </citation>
    <scope>NUCLEOTIDE SEQUENCE [LARGE SCALE GENOMIC DNA]</scope>
    <source>
        <strain evidence="8 9">DSM 106146</strain>
    </source>
</reference>
<dbReference type="PANTHER" id="PTHR36834:SF1">
    <property type="entry name" value="INTEGRAL MEMBRANE PROTEIN"/>
    <property type="match status" value="1"/>
</dbReference>
<evidence type="ECO:0000256" key="4">
    <source>
        <dbReference type="ARBA" id="ARBA00023136"/>
    </source>
</evidence>
<evidence type="ECO:0000256" key="5">
    <source>
        <dbReference type="SAM" id="Phobius"/>
    </source>
</evidence>
<dbReference type="Pfam" id="PF06271">
    <property type="entry name" value="RDD"/>
    <property type="match status" value="1"/>
</dbReference>
<dbReference type="EMBL" id="JACHFW010000003">
    <property type="protein sequence ID" value="MBB5264095.1"/>
    <property type="molecule type" value="Genomic_DNA"/>
</dbReference>
<name>A0A7W8HAF0_9FIRM</name>
<sequence>MGDYPAVIMQAVILFPFAAFLFTLPYILYNYHKYGSVLSIRIGIVYSFILYLMCVFFLVILPLPSRAEVLAMTGPRAQPIPFKFVADIIRQAHIDLSDPGTYTSIFNKALFQFLFNVIMTMPFGIYLRYYFQCSFKKTALLSFGLSLLFELTQLSGLYFIYPRSYRLFDVDDLIANTAGGMLGYAASFPFIKILPSRNQIDQISFHRGREVSFSRRLISFMCDIPVLGLLSGIIAGICHVLHWDIPYPPVLAAFIYYAFVPMTFRGKTFGKYVTRTRIIPYRKNRASWYQYLLRPGIFLIIMVVLPRLIFGVFIPWLDSRGVPAAGTALLSLTVAGVYFFYIFFAAIMAALHHRLFYEKLSGTCIVSTIKIE</sequence>
<dbReference type="InterPro" id="IPR021192">
    <property type="entry name" value="UCP031578_Vanz/RDD"/>
</dbReference>
<comment type="subcellular location">
    <subcellularLocation>
        <location evidence="1">Membrane</location>
        <topology evidence="1">Multi-pass membrane protein</topology>
    </subcellularLocation>
</comment>
<feature type="transmembrane region" description="Helical" evidence="5">
    <location>
        <begin position="40"/>
        <end position="63"/>
    </location>
</feature>
<evidence type="ECO:0000259" key="7">
    <source>
        <dbReference type="Pfam" id="PF06271"/>
    </source>
</evidence>
<feature type="transmembrane region" description="Helical" evidence="5">
    <location>
        <begin position="139"/>
        <end position="161"/>
    </location>
</feature>
<proteinExistence type="predicted"/>
<keyword evidence="4 5" id="KW-0472">Membrane</keyword>
<evidence type="ECO:0000313" key="8">
    <source>
        <dbReference type="EMBL" id="MBB5264095.1"/>
    </source>
</evidence>
<feature type="transmembrane region" description="Helical" evidence="5">
    <location>
        <begin position="328"/>
        <end position="351"/>
    </location>
</feature>
<feature type="transmembrane region" description="Helical" evidence="5">
    <location>
        <begin position="249"/>
        <end position="270"/>
    </location>
</feature>
<keyword evidence="2 5" id="KW-0812">Transmembrane</keyword>
<dbReference type="InterPro" id="IPR006976">
    <property type="entry name" value="VanZ-like"/>
</dbReference>
<feature type="transmembrane region" description="Helical" evidence="5">
    <location>
        <begin position="291"/>
        <end position="316"/>
    </location>
</feature>